<dbReference type="RefSeq" id="WP_102968113.1">
    <property type="nucleotide sequence ID" value="NZ_JBJKCE010000001.1"/>
</dbReference>
<sequence>MDTGGLIVIIIFFLPLLLLIISHFRTKSLKKKYEDSLKQSESLTQEVNGLLSKYGSIIDIELHNQRITDEAEEEVLAKRNLAEKIVSEATAEAGTIVEEAKEARSEARHYLQTSKDKAASIESAARAEADKVISFAKAQAKEIAGNAYEAKAKADSYESAIRAMRNTIDGYKDDYIIPNHSVLDDLTEEFGHKEAGEELKAARSRVRDMVKNGYAGTCDYAEANRRMYAIHFAVDAFNGKVDSALAKVKHDNFGKIKQEIIDAFALVNHNGAPFRNARINQEFLDARLTELKWAVAANELKQIEKEEQAAIKAQMREEERAQRDMEKAIKEAEKEERILQKALEKARQELGLANEDQKTEYEAQLAELEEKLKAAEEKGQRAISMAQQTRRGHVYVISNIGSFGDNVFKIGMTRRLEPMDRVKELGDASVPFSFDVHAMIYSEDAPALEKALHKKFDIQSVNKVNPRKEFFSTTIAEVKQAVEQHGISDARWTLKAEAAEYRESLAIAKSLEEKVVA</sequence>
<reference evidence="4 5" key="1">
    <citation type="submission" date="2018-01" db="EMBL/GenBank/DDBJ databases">
        <title>Draft genome sequences of six Vibrio diazotrophicus strains isolated from deep-sea sediments of the Baltic Sea.</title>
        <authorList>
            <person name="Castillo D."/>
            <person name="Vandieken V."/>
            <person name="Chiang O."/>
            <person name="Middelboe M."/>
        </authorList>
    </citation>
    <scope>NUCLEOTIDE SEQUENCE [LARGE SCALE GENOMIC DNA]</scope>
    <source>
        <strain evidence="4 5">65.10M</strain>
    </source>
</reference>
<keyword evidence="1" id="KW-0175">Coiled coil</keyword>
<dbReference type="InterPro" id="IPR025280">
    <property type="entry name" value="SNIPE"/>
</dbReference>
<keyword evidence="2" id="KW-1133">Transmembrane helix</keyword>
<accession>A0ABX4WBX6</accession>
<feature type="transmembrane region" description="Helical" evidence="2">
    <location>
        <begin position="6"/>
        <end position="24"/>
    </location>
</feature>
<organism evidence="4 5">
    <name type="scientific">Vibrio diazotrophicus</name>
    <dbReference type="NCBI Taxonomy" id="685"/>
    <lineage>
        <taxon>Bacteria</taxon>
        <taxon>Pseudomonadati</taxon>
        <taxon>Pseudomonadota</taxon>
        <taxon>Gammaproteobacteria</taxon>
        <taxon>Vibrionales</taxon>
        <taxon>Vibrionaceae</taxon>
        <taxon>Vibrio</taxon>
    </lineage>
</organism>
<feature type="domain" description="Bacteriophage T5 Orf172 DNA-binding" evidence="3">
    <location>
        <begin position="402"/>
        <end position="485"/>
    </location>
</feature>
<comment type="caution">
    <text evidence="4">The sequence shown here is derived from an EMBL/GenBank/DDBJ whole genome shotgun (WGS) entry which is preliminary data.</text>
</comment>
<protein>
    <submittedName>
        <fullName evidence="4">DUF4041 domain-containing protein</fullName>
    </submittedName>
</protein>
<keyword evidence="2" id="KW-0472">Membrane</keyword>
<keyword evidence="5" id="KW-1185">Reference proteome</keyword>
<dbReference type="InterPro" id="IPR018306">
    <property type="entry name" value="Phage_T5_Orf172_DNA-bd"/>
</dbReference>
<name>A0ABX4WBX6_VIBDI</name>
<feature type="coiled-coil region" evidence="1">
    <location>
        <begin position="297"/>
        <end position="385"/>
    </location>
</feature>
<feature type="coiled-coil region" evidence="1">
    <location>
        <begin position="154"/>
        <end position="212"/>
    </location>
</feature>
<evidence type="ECO:0000313" key="4">
    <source>
        <dbReference type="EMBL" id="PNI01591.1"/>
    </source>
</evidence>
<evidence type="ECO:0000313" key="5">
    <source>
        <dbReference type="Proteomes" id="UP000236547"/>
    </source>
</evidence>
<gene>
    <name evidence="4" type="ORF">C1O25_06740</name>
</gene>
<evidence type="ECO:0000256" key="2">
    <source>
        <dbReference type="SAM" id="Phobius"/>
    </source>
</evidence>
<evidence type="ECO:0000259" key="3">
    <source>
        <dbReference type="SMART" id="SM00974"/>
    </source>
</evidence>
<keyword evidence="2" id="KW-0812">Transmembrane</keyword>
<proteinExistence type="predicted"/>
<dbReference type="EMBL" id="POSM01000007">
    <property type="protein sequence ID" value="PNI01591.1"/>
    <property type="molecule type" value="Genomic_DNA"/>
</dbReference>
<dbReference type="Proteomes" id="UP000236547">
    <property type="component" value="Unassembled WGS sequence"/>
</dbReference>
<evidence type="ECO:0000256" key="1">
    <source>
        <dbReference type="SAM" id="Coils"/>
    </source>
</evidence>
<dbReference type="Pfam" id="PF13455">
    <property type="entry name" value="MUG113"/>
    <property type="match status" value="1"/>
</dbReference>
<dbReference type="Pfam" id="PF13250">
    <property type="entry name" value="SNIPE"/>
    <property type="match status" value="1"/>
</dbReference>
<dbReference type="SMART" id="SM00974">
    <property type="entry name" value="T5orf172"/>
    <property type="match status" value="1"/>
</dbReference>